<dbReference type="InterPro" id="IPR053145">
    <property type="entry name" value="AB_hydrolase_Est10"/>
</dbReference>
<dbReference type="EMBL" id="JAAABJ010000519">
    <property type="protein sequence ID" value="NAW51377.1"/>
    <property type="molecule type" value="Genomic_DNA"/>
</dbReference>
<dbReference type="PANTHER" id="PTHR43265:SF1">
    <property type="entry name" value="ESTERASE ESTD"/>
    <property type="match status" value="1"/>
</dbReference>
<sequence length="466" mass="52564">MRNKFILFIVFITFQSVNAQAIEKIGEEFLQNFHNKKYDVCTTYLDASILTQLNEKTLQEIQSQLTLQIGDFIKINSHKKDVINGKKSIVYHTDFSRSKIDIRLTFSEKDKIIGFFFTPSSESNKVFPQTPKPPFDYPSEEVNFINPIDGNTLAGTLCLPEKWTFQTPLYVLITGSGAQNRDSEIYGHKPFAVIADYLAKNNIASLRLDDRGIGGSSPGKNTDTSENFATDITAAFHFLEGRGFTNIGLIGHSEGGAIAAMVAAKEEKIRNIILLAAPGLPGNELLILQNKRILEVSGVSPEQIKEDLKLKSYFFNFVRTYKGNQFAEDAHKALNNFFIENKNTDSKKAQELISHRLIQQTNPWMVYFLKSTPTEYLKQLKIPVLALNGSLDTQVTAKENLEAIRKALLQAENKAVEMVEIPGLNHLFQTAKSGSPSEYEEIEETFSPKVLELIKNWVHKHQKTYT</sequence>
<dbReference type="SUPFAM" id="SSF53474">
    <property type="entry name" value="alpha/beta-Hydrolases"/>
    <property type="match status" value="1"/>
</dbReference>
<dbReference type="RefSeq" id="WP_166519655.1">
    <property type="nucleotide sequence ID" value="NZ_JAAABJ010000519.1"/>
</dbReference>
<evidence type="ECO:0000259" key="2">
    <source>
        <dbReference type="Pfam" id="PF13026"/>
    </source>
</evidence>
<evidence type="ECO:0000313" key="4">
    <source>
        <dbReference type="Proteomes" id="UP000553459"/>
    </source>
</evidence>
<dbReference type="InterPro" id="IPR000073">
    <property type="entry name" value="AB_hydrolase_1"/>
</dbReference>
<dbReference type="Pfam" id="PF00561">
    <property type="entry name" value="Abhydrolase_1"/>
    <property type="match status" value="1"/>
</dbReference>
<comment type="caution">
    <text evidence="3">The sequence shown here is derived from an EMBL/GenBank/DDBJ whole genome shotgun (WGS) entry which is preliminary data.</text>
</comment>
<dbReference type="Gene3D" id="3.40.50.1820">
    <property type="entry name" value="alpha/beta hydrolase"/>
    <property type="match status" value="1"/>
</dbReference>
<dbReference type="AlphaFoldDB" id="A0A845PY36"/>
<dbReference type="Gene3D" id="3.10.450.590">
    <property type="match status" value="1"/>
</dbReference>
<name>A0A845PY36_9FLAO</name>
<dbReference type="Pfam" id="PF13026">
    <property type="entry name" value="DUF3887"/>
    <property type="match status" value="1"/>
</dbReference>
<organism evidence="3 4">
    <name type="scientific">Elizabethkingia argenteiflava</name>
    <dbReference type="NCBI Taxonomy" id="2681556"/>
    <lineage>
        <taxon>Bacteria</taxon>
        <taxon>Pseudomonadati</taxon>
        <taxon>Bacteroidota</taxon>
        <taxon>Flavobacteriia</taxon>
        <taxon>Flavobacteriales</taxon>
        <taxon>Weeksellaceae</taxon>
        <taxon>Elizabethkingia</taxon>
    </lineage>
</organism>
<gene>
    <name evidence="3" type="ORF">GNY06_08270</name>
</gene>
<evidence type="ECO:0000259" key="1">
    <source>
        <dbReference type="Pfam" id="PF00561"/>
    </source>
</evidence>
<dbReference type="InterPro" id="IPR024981">
    <property type="entry name" value="DUF3887"/>
</dbReference>
<feature type="domain" description="AB hydrolase-1" evidence="1">
    <location>
        <begin position="188"/>
        <end position="428"/>
    </location>
</feature>
<protein>
    <submittedName>
        <fullName evidence="3">Alpha/beta fold hydrolase</fullName>
    </submittedName>
</protein>
<dbReference type="Proteomes" id="UP000553459">
    <property type="component" value="Unassembled WGS sequence"/>
</dbReference>
<proteinExistence type="predicted"/>
<dbReference type="PANTHER" id="PTHR43265">
    <property type="entry name" value="ESTERASE ESTD"/>
    <property type="match status" value="1"/>
</dbReference>
<feature type="domain" description="DUF3887" evidence="2">
    <location>
        <begin position="27"/>
        <end position="115"/>
    </location>
</feature>
<dbReference type="GO" id="GO:0052689">
    <property type="term" value="F:carboxylic ester hydrolase activity"/>
    <property type="evidence" value="ECO:0007669"/>
    <property type="project" value="TreeGrafter"/>
</dbReference>
<reference evidence="3 4" key="1">
    <citation type="submission" date="2019-11" db="EMBL/GenBank/DDBJ databases">
        <title>Characterization of Elizabethkingia argenteiflava sp. nov., isolated from inner surface of Soybean Pods.</title>
        <authorList>
            <person name="Mo S."/>
        </authorList>
    </citation>
    <scope>NUCLEOTIDE SEQUENCE [LARGE SCALE GENOMIC DNA]</scope>
    <source>
        <strain evidence="3 4">YB22</strain>
    </source>
</reference>
<dbReference type="InterPro" id="IPR029058">
    <property type="entry name" value="AB_hydrolase_fold"/>
</dbReference>
<keyword evidence="3" id="KW-0378">Hydrolase</keyword>
<keyword evidence="4" id="KW-1185">Reference proteome</keyword>
<accession>A0A845PY36</accession>
<evidence type="ECO:0000313" key="3">
    <source>
        <dbReference type="EMBL" id="NAW51377.1"/>
    </source>
</evidence>